<dbReference type="InterPro" id="IPR024031">
    <property type="entry name" value="MSMEG_5819/OxyR"/>
</dbReference>
<dbReference type="AlphaFoldDB" id="A0A8J3LIW1"/>
<protein>
    <submittedName>
        <fullName evidence="3">PPOX class F420-dependent oxidoreductase</fullName>
    </submittedName>
</protein>
<evidence type="ECO:0000313" key="3">
    <source>
        <dbReference type="EMBL" id="GIG74078.1"/>
    </source>
</evidence>
<keyword evidence="1" id="KW-0560">Oxidoreductase</keyword>
<dbReference type="Pfam" id="PF01243">
    <property type="entry name" value="PNPOx_N"/>
    <property type="match status" value="1"/>
</dbReference>
<dbReference type="Gene3D" id="2.30.110.10">
    <property type="entry name" value="Electron Transport, Fmn-binding Protein, Chain A"/>
    <property type="match status" value="1"/>
</dbReference>
<dbReference type="InterPro" id="IPR012349">
    <property type="entry name" value="Split_barrel_FMN-bd"/>
</dbReference>
<sequence length="138" mass="15215">MPFSEAERRYLSTQRLGRLATVGPDGVPQNNPVGFRYNPETDTIDIGGYNMGASRKFRNVAANGRVAFVVDDVASVDPWRVRGIEIRGHAEAVRGAPATPPASNDIIRIHPRRVLSWGIDPDQPGMLRRDVEVSAQPR</sequence>
<organism evidence="3 4">
    <name type="scientific">Planosporangium flavigriseum</name>
    <dbReference type="NCBI Taxonomy" id="373681"/>
    <lineage>
        <taxon>Bacteria</taxon>
        <taxon>Bacillati</taxon>
        <taxon>Actinomycetota</taxon>
        <taxon>Actinomycetes</taxon>
        <taxon>Micromonosporales</taxon>
        <taxon>Micromonosporaceae</taxon>
        <taxon>Planosporangium</taxon>
    </lineage>
</organism>
<evidence type="ECO:0000256" key="1">
    <source>
        <dbReference type="ARBA" id="ARBA00023002"/>
    </source>
</evidence>
<keyword evidence="4" id="KW-1185">Reference proteome</keyword>
<comment type="caution">
    <text evidence="3">The sequence shown here is derived from an EMBL/GenBank/DDBJ whole genome shotgun (WGS) entry which is preliminary data.</text>
</comment>
<dbReference type="NCBIfam" id="TIGR04023">
    <property type="entry name" value="PPOX_MSMEG_5819"/>
    <property type="match status" value="1"/>
</dbReference>
<name>A0A8J3LIW1_9ACTN</name>
<dbReference type="InterPro" id="IPR011576">
    <property type="entry name" value="Pyridox_Oxase_N"/>
</dbReference>
<dbReference type="SUPFAM" id="SSF50475">
    <property type="entry name" value="FMN-binding split barrel"/>
    <property type="match status" value="1"/>
</dbReference>
<dbReference type="Proteomes" id="UP000653674">
    <property type="component" value="Unassembled WGS sequence"/>
</dbReference>
<evidence type="ECO:0000259" key="2">
    <source>
        <dbReference type="Pfam" id="PF01243"/>
    </source>
</evidence>
<evidence type="ECO:0000313" key="4">
    <source>
        <dbReference type="Proteomes" id="UP000653674"/>
    </source>
</evidence>
<dbReference type="PANTHER" id="PTHR35176:SF6">
    <property type="entry name" value="HEME OXYGENASE HI_0854-RELATED"/>
    <property type="match status" value="1"/>
</dbReference>
<gene>
    <name evidence="3" type="ORF">Pfl04_24820</name>
</gene>
<dbReference type="RefSeq" id="WP_168075306.1">
    <property type="nucleotide sequence ID" value="NZ_BAAAQJ010000019.1"/>
</dbReference>
<dbReference type="PANTHER" id="PTHR35176">
    <property type="entry name" value="HEME OXYGENASE HI_0854-RELATED"/>
    <property type="match status" value="1"/>
</dbReference>
<reference evidence="3" key="1">
    <citation type="submission" date="2021-01" db="EMBL/GenBank/DDBJ databases">
        <title>Whole genome shotgun sequence of Planosporangium flavigriseum NBRC 105377.</title>
        <authorList>
            <person name="Komaki H."/>
            <person name="Tamura T."/>
        </authorList>
    </citation>
    <scope>NUCLEOTIDE SEQUENCE</scope>
    <source>
        <strain evidence="3">NBRC 105377</strain>
    </source>
</reference>
<proteinExistence type="predicted"/>
<dbReference type="GO" id="GO:0070967">
    <property type="term" value="F:coenzyme F420 binding"/>
    <property type="evidence" value="ECO:0007669"/>
    <property type="project" value="TreeGrafter"/>
</dbReference>
<accession>A0A8J3LIW1</accession>
<dbReference type="EMBL" id="BONU01000014">
    <property type="protein sequence ID" value="GIG74078.1"/>
    <property type="molecule type" value="Genomic_DNA"/>
</dbReference>
<dbReference type="GO" id="GO:0005829">
    <property type="term" value="C:cytosol"/>
    <property type="evidence" value="ECO:0007669"/>
    <property type="project" value="TreeGrafter"/>
</dbReference>
<dbReference type="GO" id="GO:0016627">
    <property type="term" value="F:oxidoreductase activity, acting on the CH-CH group of donors"/>
    <property type="evidence" value="ECO:0007669"/>
    <property type="project" value="TreeGrafter"/>
</dbReference>
<feature type="domain" description="Pyridoxamine 5'-phosphate oxidase N-terminal" evidence="2">
    <location>
        <begin position="5"/>
        <end position="102"/>
    </location>
</feature>
<dbReference type="InterPro" id="IPR052019">
    <property type="entry name" value="F420H2_bilvrd_red/Heme_oxyg"/>
</dbReference>